<dbReference type="Proteomes" id="UP000230233">
    <property type="component" value="Chromosome X"/>
</dbReference>
<reference evidence="2" key="1">
    <citation type="submission" date="2017-10" db="EMBL/GenBank/DDBJ databases">
        <title>Rapid genome shrinkage in a self-fertile nematode reveals novel sperm competition proteins.</title>
        <authorList>
            <person name="Yin D."/>
            <person name="Schwarz E.M."/>
            <person name="Thomas C.G."/>
            <person name="Felde R.L."/>
            <person name="Korf I.F."/>
            <person name="Cutter A.D."/>
            <person name="Schartner C.M."/>
            <person name="Ralston E.J."/>
            <person name="Meyer B.J."/>
            <person name="Haag E.S."/>
        </authorList>
    </citation>
    <scope>NUCLEOTIDE SEQUENCE [LARGE SCALE GENOMIC DNA]</scope>
    <source>
        <strain evidence="2">JU1422</strain>
    </source>
</reference>
<dbReference type="AlphaFoldDB" id="A0A2G5SYF7"/>
<proteinExistence type="predicted"/>
<name>A0A2G5SYF7_9PELO</name>
<evidence type="ECO:0000313" key="2">
    <source>
        <dbReference type="Proteomes" id="UP000230233"/>
    </source>
</evidence>
<sequence length="209" mass="23558">MTKIGILPFNQFTLSHSHLFFFRRCLVFALLRFWSSPVNRIQSSFFFFIHSFIHLCALQKASDNLPHLWLSPFASVNQSIVSSSKMMHLHRNDLLTIESTSASKPSLLSSFWSINVQVQNNERLEDPKTCSQFSLPEVAAGQGENQTVPNQRPTRSASVTELSTKFETTPSSSELPASFMTDTSKDLPLAKETASCRVADWLTNLDINK</sequence>
<dbReference type="STRING" id="1611254.A0A2G5SYF7"/>
<evidence type="ECO:0000313" key="1">
    <source>
        <dbReference type="EMBL" id="PIC20070.1"/>
    </source>
</evidence>
<protein>
    <submittedName>
        <fullName evidence="1">Uncharacterized protein</fullName>
    </submittedName>
</protein>
<accession>A0A2G5SYF7</accession>
<gene>
    <name evidence="1" type="primary">Cni-R04E5.7</name>
    <name evidence="1" type="synonym">Cnig_chr_X.g25388</name>
    <name evidence="1" type="ORF">B9Z55_025388</name>
</gene>
<comment type="caution">
    <text evidence="1">The sequence shown here is derived from an EMBL/GenBank/DDBJ whole genome shotgun (WGS) entry which is preliminary data.</text>
</comment>
<dbReference type="EMBL" id="PDUG01000006">
    <property type="protein sequence ID" value="PIC20070.1"/>
    <property type="molecule type" value="Genomic_DNA"/>
</dbReference>
<keyword evidence="2" id="KW-1185">Reference proteome</keyword>
<organism evidence="1 2">
    <name type="scientific">Caenorhabditis nigoni</name>
    <dbReference type="NCBI Taxonomy" id="1611254"/>
    <lineage>
        <taxon>Eukaryota</taxon>
        <taxon>Metazoa</taxon>
        <taxon>Ecdysozoa</taxon>
        <taxon>Nematoda</taxon>
        <taxon>Chromadorea</taxon>
        <taxon>Rhabditida</taxon>
        <taxon>Rhabditina</taxon>
        <taxon>Rhabditomorpha</taxon>
        <taxon>Rhabditoidea</taxon>
        <taxon>Rhabditidae</taxon>
        <taxon>Peloderinae</taxon>
        <taxon>Caenorhabditis</taxon>
    </lineage>
</organism>
<dbReference type="OrthoDB" id="5830545at2759"/>